<dbReference type="InterPro" id="IPR000515">
    <property type="entry name" value="MetI-like"/>
</dbReference>
<evidence type="ECO:0000256" key="2">
    <source>
        <dbReference type="ARBA" id="ARBA00022448"/>
    </source>
</evidence>
<dbReference type="PROSITE" id="PS00867">
    <property type="entry name" value="CPSASE_2"/>
    <property type="match status" value="1"/>
</dbReference>
<dbReference type="NCBIfam" id="TIGR01097">
    <property type="entry name" value="PhnE"/>
    <property type="match status" value="1"/>
</dbReference>
<dbReference type="InterPro" id="IPR035906">
    <property type="entry name" value="MetI-like_sf"/>
</dbReference>
<feature type="region of interest" description="Disordered" evidence="8">
    <location>
        <begin position="1"/>
        <end position="27"/>
    </location>
</feature>
<reference evidence="10 11" key="1">
    <citation type="submission" date="2022-08" db="EMBL/GenBank/DDBJ databases">
        <title>Taxonomy of Curtobacterium flaccumfaciens.</title>
        <authorList>
            <person name="Osdaghi E."/>
            <person name="Taghavi S.M."/>
            <person name="Hamidizade M."/>
            <person name="Abachi H."/>
            <person name="Fazliarab A."/>
            <person name="Baeyen S."/>
            <person name="Portier P."/>
            <person name="Van Vaerenbergh J."/>
            <person name="Jacques M.-A."/>
        </authorList>
    </citation>
    <scope>NUCLEOTIDE SEQUENCE [LARGE SCALE GENOMIC DNA]</scope>
    <source>
        <strain evidence="10 11">LMG8786T</strain>
    </source>
</reference>
<dbReference type="PANTHER" id="PTHR30043:SF1">
    <property type="entry name" value="ABC TRANSPORT SYSTEM PERMEASE PROTEIN P69"/>
    <property type="match status" value="1"/>
</dbReference>
<dbReference type="InterPro" id="IPR005769">
    <property type="entry name" value="PhnE/PtxC"/>
</dbReference>
<keyword evidence="11" id="KW-1185">Reference proteome</keyword>
<evidence type="ECO:0000256" key="6">
    <source>
        <dbReference type="ARBA" id="ARBA00023136"/>
    </source>
</evidence>
<evidence type="ECO:0000313" key="10">
    <source>
        <dbReference type="EMBL" id="MCS6523776.1"/>
    </source>
</evidence>
<evidence type="ECO:0000256" key="7">
    <source>
        <dbReference type="RuleBase" id="RU363032"/>
    </source>
</evidence>
<dbReference type="PROSITE" id="PS50928">
    <property type="entry name" value="ABC_TM1"/>
    <property type="match status" value="1"/>
</dbReference>
<dbReference type="PANTHER" id="PTHR30043">
    <property type="entry name" value="PHOSPHONATES TRANSPORT SYSTEM PERMEASE PROTEIN"/>
    <property type="match status" value="1"/>
</dbReference>
<evidence type="ECO:0000256" key="1">
    <source>
        <dbReference type="ARBA" id="ARBA00004651"/>
    </source>
</evidence>
<sequence length="279" mass="29146">MTTADATRSGGRTPRLQADGTGRPRRPRTLGRTLAVVAVVAAITVWSAIAVQVDVAALVTNARNASSTLVQLVQPDYSFIPETLPALLQTVQMAVVATAVSTAVAIPLSFAASRATNPNGPVLAAVRLVMNVVRSVPDLLFASLFVTVVGTGALSGVLALVLFNVGILVKLVSEALDGVDRGGQEAALAAGATWFRADRAAVLPEVAPSAVSQVVYVLELNIRASTVIGLVGAGGLGMLIDKVRTFYQYHYLSTVILEVLALVVLLELLSSVTRKRLLR</sequence>
<evidence type="ECO:0000313" key="11">
    <source>
        <dbReference type="Proteomes" id="UP001652264"/>
    </source>
</evidence>
<keyword evidence="5 7" id="KW-1133">Transmembrane helix</keyword>
<keyword evidence="3" id="KW-1003">Cell membrane</keyword>
<dbReference type="CDD" id="cd06261">
    <property type="entry name" value="TM_PBP2"/>
    <property type="match status" value="1"/>
</dbReference>
<evidence type="ECO:0000256" key="4">
    <source>
        <dbReference type="ARBA" id="ARBA00022692"/>
    </source>
</evidence>
<dbReference type="InterPro" id="IPR005479">
    <property type="entry name" value="CPAse_ATP-bd"/>
</dbReference>
<feature type="transmembrane region" description="Helical" evidence="7">
    <location>
        <begin position="246"/>
        <end position="269"/>
    </location>
</feature>
<dbReference type="EMBL" id="JANVAD010000008">
    <property type="protein sequence ID" value="MCS6523776.1"/>
    <property type="molecule type" value="Genomic_DNA"/>
</dbReference>
<gene>
    <name evidence="10" type="primary">phnE</name>
    <name evidence="10" type="ORF">NYQ28_14485</name>
</gene>
<dbReference type="Pfam" id="PF00528">
    <property type="entry name" value="BPD_transp_1"/>
    <property type="match status" value="1"/>
</dbReference>
<dbReference type="Gene3D" id="1.10.3720.10">
    <property type="entry name" value="MetI-like"/>
    <property type="match status" value="1"/>
</dbReference>
<evidence type="ECO:0000256" key="3">
    <source>
        <dbReference type="ARBA" id="ARBA00022475"/>
    </source>
</evidence>
<comment type="similarity">
    <text evidence="7">Belongs to the binding-protein-dependent transport system permease family.</text>
</comment>
<protein>
    <submittedName>
        <fullName evidence="10">Phosphonate ABC transporter, permease protein PhnE</fullName>
    </submittedName>
</protein>
<proteinExistence type="inferred from homology"/>
<name>A0ABT2HKH9_9MICO</name>
<dbReference type="Proteomes" id="UP001652264">
    <property type="component" value="Unassembled WGS sequence"/>
</dbReference>
<dbReference type="GeneID" id="95322530"/>
<dbReference type="RefSeq" id="WP_141859659.1">
    <property type="nucleotide sequence ID" value="NZ_BMNV01000010.1"/>
</dbReference>
<feature type="domain" description="ABC transmembrane type-1" evidence="9">
    <location>
        <begin position="87"/>
        <end position="270"/>
    </location>
</feature>
<evidence type="ECO:0000259" key="9">
    <source>
        <dbReference type="PROSITE" id="PS50928"/>
    </source>
</evidence>
<feature type="transmembrane region" description="Helical" evidence="7">
    <location>
        <begin position="139"/>
        <end position="163"/>
    </location>
</feature>
<keyword evidence="2 7" id="KW-0813">Transport</keyword>
<evidence type="ECO:0000256" key="8">
    <source>
        <dbReference type="SAM" id="MobiDB-lite"/>
    </source>
</evidence>
<feature type="transmembrane region" description="Helical" evidence="7">
    <location>
        <begin position="33"/>
        <end position="53"/>
    </location>
</feature>
<dbReference type="SUPFAM" id="SSF161098">
    <property type="entry name" value="MetI-like"/>
    <property type="match status" value="1"/>
</dbReference>
<organism evidence="10 11">
    <name type="scientific">Curtobacterium citreum</name>
    <dbReference type="NCBI Taxonomy" id="2036"/>
    <lineage>
        <taxon>Bacteria</taxon>
        <taxon>Bacillati</taxon>
        <taxon>Actinomycetota</taxon>
        <taxon>Actinomycetes</taxon>
        <taxon>Micrococcales</taxon>
        <taxon>Microbacteriaceae</taxon>
        <taxon>Curtobacterium</taxon>
    </lineage>
</organism>
<comment type="subcellular location">
    <subcellularLocation>
        <location evidence="1 7">Cell membrane</location>
        <topology evidence="1 7">Multi-pass membrane protein</topology>
    </subcellularLocation>
</comment>
<evidence type="ECO:0000256" key="5">
    <source>
        <dbReference type="ARBA" id="ARBA00022989"/>
    </source>
</evidence>
<keyword evidence="4 7" id="KW-0812">Transmembrane</keyword>
<accession>A0ABT2HKH9</accession>
<keyword evidence="6 7" id="KW-0472">Membrane</keyword>
<comment type="caution">
    <text evidence="10">The sequence shown here is derived from an EMBL/GenBank/DDBJ whole genome shotgun (WGS) entry which is preliminary data.</text>
</comment>